<evidence type="ECO:0000256" key="8">
    <source>
        <dbReference type="ARBA" id="ARBA00023136"/>
    </source>
</evidence>
<dbReference type="PROSITE" id="PS51257">
    <property type="entry name" value="PROKAR_LIPOPROTEIN"/>
    <property type="match status" value="1"/>
</dbReference>
<evidence type="ECO:0000256" key="15">
    <source>
        <dbReference type="SAM" id="SignalP"/>
    </source>
</evidence>
<dbReference type="OrthoDB" id="9797618at2"/>
<comment type="function">
    <text evidence="13">Plays a critical role in the incorporation of lipoproteins in the outer membrane after they are released by the LolA protein.</text>
</comment>
<dbReference type="CDD" id="cd16326">
    <property type="entry name" value="LolB"/>
    <property type="match status" value="1"/>
</dbReference>
<keyword evidence="9 13" id="KW-0564">Palmitate</keyword>
<dbReference type="AlphaFoldDB" id="A0A5C5U796"/>
<dbReference type="Pfam" id="PF03550">
    <property type="entry name" value="LolB"/>
    <property type="match status" value="1"/>
</dbReference>
<evidence type="ECO:0000256" key="11">
    <source>
        <dbReference type="ARBA" id="ARBA00023237"/>
    </source>
</evidence>
<keyword evidence="17" id="KW-1185">Reference proteome</keyword>
<feature type="region of interest" description="Disordered" evidence="14">
    <location>
        <begin position="207"/>
        <end position="229"/>
    </location>
</feature>
<comment type="similarity">
    <text evidence="2 13">Belongs to the LolB family.</text>
</comment>
<evidence type="ECO:0000256" key="1">
    <source>
        <dbReference type="ARBA" id="ARBA00004459"/>
    </source>
</evidence>
<evidence type="ECO:0000256" key="2">
    <source>
        <dbReference type="ARBA" id="ARBA00009696"/>
    </source>
</evidence>
<feature type="compositionally biased region" description="Basic and acidic residues" evidence="14">
    <location>
        <begin position="218"/>
        <end position="229"/>
    </location>
</feature>
<keyword evidence="6 13" id="KW-0732">Signal</keyword>
<dbReference type="SUPFAM" id="SSF89392">
    <property type="entry name" value="Prokaryotic lipoproteins and lipoprotein localization factors"/>
    <property type="match status" value="1"/>
</dbReference>
<dbReference type="EMBL" id="VOHE01000001">
    <property type="protein sequence ID" value="TWT21924.1"/>
    <property type="molecule type" value="Genomic_DNA"/>
</dbReference>
<dbReference type="GO" id="GO:0009279">
    <property type="term" value="C:cell outer membrane"/>
    <property type="evidence" value="ECO:0007669"/>
    <property type="project" value="UniProtKB-SubCell"/>
</dbReference>
<feature type="signal peptide" evidence="15">
    <location>
        <begin position="1"/>
        <end position="23"/>
    </location>
</feature>
<evidence type="ECO:0000256" key="13">
    <source>
        <dbReference type="HAMAP-Rule" id="MF_00233"/>
    </source>
</evidence>
<dbReference type="InterPro" id="IPR029046">
    <property type="entry name" value="LolA/LolB/LppX"/>
</dbReference>
<dbReference type="RefSeq" id="WP_146310253.1">
    <property type="nucleotide sequence ID" value="NZ_VOHE01000001.1"/>
</dbReference>
<dbReference type="HAMAP" id="MF_00233">
    <property type="entry name" value="LolB"/>
    <property type="match status" value="1"/>
</dbReference>
<dbReference type="GO" id="GO:0044874">
    <property type="term" value="P:lipoprotein localization to outer membrane"/>
    <property type="evidence" value="ECO:0007669"/>
    <property type="project" value="UniProtKB-UniRule"/>
</dbReference>
<dbReference type="NCBIfam" id="TIGR00548">
    <property type="entry name" value="lolB"/>
    <property type="match status" value="1"/>
</dbReference>
<keyword evidence="8 13" id="KW-0472">Membrane</keyword>
<evidence type="ECO:0000313" key="16">
    <source>
        <dbReference type="EMBL" id="TWT21924.1"/>
    </source>
</evidence>
<gene>
    <name evidence="13 16" type="primary">lolB</name>
    <name evidence="16" type="ORF">FQY79_02025</name>
</gene>
<protein>
    <recommendedName>
        <fullName evidence="4 13">Outer-membrane lipoprotein LolB</fullName>
    </recommendedName>
</protein>
<proteinExistence type="inferred from homology"/>
<evidence type="ECO:0000256" key="14">
    <source>
        <dbReference type="SAM" id="MobiDB-lite"/>
    </source>
</evidence>
<evidence type="ECO:0000256" key="5">
    <source>
        <dbReference type="ARBA" id="ARBA00022448"/>
    </source>
</evidence>
<evidence type="ECO:0000256" key="7">
    <source>
        <dbReference type="ARBA" id="ARBA00022927"/>
    </source>
</evidence>
<dbReference type="GO" id="GO:0015031">
    <property type="term" value="P:protein transport"/>
    <property type="evidence" value="ECO:0007669"/>
    <property type="project" value="UniProtKB-KW"/>
</dbReference>
<evidence type="ECO:0000313" key="17">
    <source>
        <dbReference type="Proteomes" id="UP000315949"/>
    </source>
</evidence>
<organism evidence="16 17">
    <name type="scientific">Luteimonas wenzhouensis</name>
    <dbReference type="NCBI Taxonomy" id="2599615"/>
    <lineage>
        <taxon>Bacteria</taxon>
        <taxon>Pseudomonadati</taxon>
        <taxon>Pseudomonadota</taxon>
        <taxon>Gammaproteobacteria</taxon>
        <taxon>Lysobacterales</taxon>
        <taxon>Lysobacteraceae</taxon>
        <taxon>Luteimonas</taxon>
    </lineage>
</organism>
<comment type="subunit">
    <text evidence="3 13">Monomer.</text>
</comment>
<name>A0A5C5U796_9GAMM</name>
<evidence type="ECO:0000256" key="10">
    <source>
        <dbReference type="ARBA" id="ARBA00023186"/>
    </source>
</evidence>
<evidence type="ECO:0000256" key="12">
    <source>
        <dbReference type="ARBA" id="ARBA00023288"/>
    </source>
</evidence>
<comment type="caution">
    <text evidence="16">The sequence shown here is derived from an EMBL/GenBank/DDBJ whole genome shotgun (WGS) entry which is preliminary data.</text>
</comment>
<keyword evidence="10 13" id="KW-0143">Chaperone</keyword>
<keyword evidence="11 13" id="KW-0998">Cell outer membrane</keyword>
<comment type="subcellular location">
    <subcellularLocation>
        <location evidence="1 13">Cell outer membrane</location>
        <topology evidence="1 13">Lipid-anchor</topology>
    </subcellularLocation>
</comment>
<keyword evidence="5 13" id="KW-0813">Transport</keyword>
<sequence length="229" mass="23863">MNVVRSAAAALAVMALLAGCVSAPVRVPAQVDPAVAGHADARRASLEAWGLAGRVAISGGRQGGSGRLDWVQQGGRYEVTLSAPVTRQGWRLSGDAGRARLEGVEGGPREGADVEALLLEATGWDIPVRALVAWVRGVAAPEAMHGPARVEYGADALPVRLEQAGWTIGYRDWFEAGANRPAMPRRIEASRGDARVRLVVDDWTLAPAAPEDAPPPAHGRDADGAVHGG</sequence>
<evidence type="ECO:0000256" key="9">
    <source>
        <dbReference type="ARBA" id="ARBA00023139"/>
    </source>
</evidence>
<keyword evidence="7 13" id="KW-0653">Protein transport</keyword>
<dbReference type="InterPro" id="IPR004565">
    <property type="entry name" value="OM_lipoprot_LolB"/>
</dbReference>
<feature type="chain" id="PRO_5022967713" description="Outer-membrane lipoprotein LolB" evidence="15">
    <location>
        <begin position="24"/>
        <end position="229"/>
    </location>
</feature>
<evidence type="ECO:0000256" key="4">
    <source>
        <dbReference type="ARBA" id="ARBA00016202"/>
    </source>
</evidence>
<dbReference type="Proteomes" id="UP000315949">
    <property type="component" value="Unassembled WGS sequence"/>
</dbReference>
<keyword evidence="12 13" id="KW-0449">Lipoprotein</keyword>
<reference evidence="16 17" key="1">
    <citation type="submission" date="2019-07" db="EMBL/GenBank/DDBJ databases">
        <title>Luteimonas sp. YD-1 nov., isolated from acidic soil.</title>
        <authorList>
            <person name="Zhou J."/>
        </authorList>
    </citation>
    <scope>NUCLEOTIDE SEQUENCE [LARGE SCALE GENOMIC DNA]</scope>
    <source>
        <strain evidence="16 17">YD-1</strain>
    </source>
</reference>
<evidence type="ECO:0000256" key="3">
    <source>
        <dbReference type="ARBA" id="ARBA00011245"/>
    </source>
</evidence>
<evidence type="ECO:0000256" key="6">
    <source>
        <dbReference type="ARBA" id="ARBA00022729"/>
    </source>
</evidence>
<dbReference type="Gene3D" id="2.50.20.10">
    <property type="entry name" value="Lipoprotein localisation LolA/LolB/LppX"/>
    <property type="match status" value="1"/>
</dbReference>
<accession>A0A5C5U796</accession>